<protein>
    <submittedName>
        <fullName evidence="1">Uncharacterized protein</fullName>
    </submittedName>
</protein>
<dbReference type="AlphaFoldDB" id="A0A0A9D3I3"/>
<reference evidence="1" key="2">
    <citation type="journal article" date="2015" name="Data Brief">
        <title>Shoot transcriptome of the giant reed, Arundo donax.</title>
        <authorList>
            <person name="Barrero R.A."/>
            <person name="Guerrero F.D."/>
            <person name="Moolhuijzen P."/>
            <person name="Goolsby J.A."/>
            <person name="Tidwell J."/>
            <person name="Bellgard S.E."/>
            <person name="Bellgard M.I."/>
        </authorList>
    </citation>
    <scope>NUCLEOTIDE SEQUENCE</scope>
    <source>
        <tissue evidence="1">Shoot tissue taken approximately 20 cm above the soil surface</tissue>
    </source>
</reference>
<proteinExistence type="predicted"/>
<reference evidence="1" key="1">
    <citation type="submission" date="2014-09" db="EMBL/GenBank/DDBJ databases">
        <authorList>
            <person name="Magalhaes I.L.F."/>
            <person name="Oliveira U."/>
            <person name="Santos F.R."/>
            <person name="Vidigal T.H.D.A."/>
            <person name="Brescovit A.D."/>
            <person name="Santos A.J."/>
        </authorList>
    </citation>
    <scope>NUCLEOTIDE SEQUENCE</scope>
    <source>
        <tissue evidence="1">Shoot tissue taken approximately 20 cm above the soil surface</tissue>
    </source>
</reference>
<organism evidence="1">
    <name type="scientific">Arundo donax</name>
    <name type="common">Giant reed</name>
    <name type="synonym">Donax arundinaceus</name>
    <dbReference type="NCBI Taxonomy" id="35708"/>
    <lineage>
        <taxon>Eukaryota</taxon>
        <taxon>Viridiplantae</taxon>
        <taxon>Streptophyta</taxon>
        <taxon>Embryophyta</taxon>
        <taxon>Tracheophyta</taxon>
        <taxon>Spermatophyta</taxon>
        <taxon>Magnoliopsida</taxon>
        <taxon>Liliopsida</taxon>
        <taxon>Poales</taxon>
        <taxon>Poaceae</taxon>
        <taxon>PACMAD clade</taxon>
        <taxon>Arundinoideae</taxon>
        <taxon>Arundineae</taxon>
        <taxon>Arundo</taxon>
    </lineage>
</organism>
<evidence type="ECO:0000313" key="1">
    <source>
        <dbReference type="EMBL" id="JAD81253.1"/>
    </source>
</evidence>
<dbReference type="EMBL" id="GBRH01216642">
    <property type="protein sequence ID" value="JAD81253.1"/>
    <property type="molecule type" value="Transcribed_RNA"/>
</dbReference>
<accession>A0A0A9D3I3</accession>
<name>A0A0A9D3I3_ARUDO</name>
<sequence>MPWKKRQPGRKCLQFQEIMNKWWKVVMTKMLNVLLIHQEISLTLRTMLHLTNFQMTLWIIQRIRTFP</sequence>